<organism evidence="12">
    <name type="scientific">Homalodisca liturata</name>
    <dbReference type="NCBI Taxonomy" id="320908"/>
    <lineage>
        <taxon>Eukaryota</taxon>
        <taxon>Metazoa</taxon>
        <taxon>Ecdysozoa</taxon>
        <taxon>Arthropoda</taxon>
        <taxon>Hexapoda</taxon>
        <taxon>Insecta</taxon>
        <taxon>Pterygota</taxon>
        <taxon>Neoptera</taxon>
        <taxon>Paraneoptera</taxon>
        <taxon>Hemiptera</taxon>
        <taxon>Auchenorrhyncha</taxon>
        <taxon>Membracoidea</taxon>
        <taxon>Cicadellidae</taxon>
        <taxon>Cicadellinae</taxon>
        <taxon>Proconiini</taxon>
        <taxon>Homalodisca</taxon>
    </lineage>
</organism>
<evidence type="ECO:0000256" key="9">
    <source>
        <dbReference type="PROSITE-ProRule" id="PRU10141"/>
    </source>
</evidence>
<dbReference type="SUPFAM" id="SSF56112">
    <property type="entry name" value="Protein kinase-like (PK-like)"/>
    <property type="match status" value="1"/>
</dbReference>
<dbReference type="GO" id="GO:0005634">
    <property type="term" value="C:nucleus"/>
    <property type="evidence" value="ECO:0007669"/>
    <property type="project" value="TreeGrafter"/>
</dbReference>
<dbReference type="FunFam" id="1.10.510.10:FF:000005">
    <property type="entry name" value="cAMP-dependent protein kinase catalytic subunit alpha"/>
    <property type="match status" value="1"/>
</dbReference>
<keyword evidence="3" id="KW-0808">Transferase</keyword>
<keyword evidence="2" id="KW-0723">Serine/threonine-protein kinase</keyword>
<dbReference type="PANTHER" id="PTHR24353">
    <property type="entry name" value="CYCLIC NUCLEOTIDE-DEPENDENT PROTEIN KINASE"/>
    <property type="match status" value="1"/>
</dbReference>
<evidence type="ECO:0000256" key="2">
    <source>
        <dbReference type="ARBA" id="ARBA00022527"/>
    </source>
</evidence>
<evidence type="ECO:0000256" key="3">
    <source>
        <dbReference type="ARBA" id="ARBA00022679"/>
    </source>
</evidence>
<evidence type="ECO:0000256" key="1">
    <source>
        <dbReference type="ARBA" id="ARBA00012444"/>
    </source>
</evidence>
<feature type="domain" description="Protein kinase" evidence="10">
    <location>
        <begin position="53"/>
        <end position="308"/>
    </location>
</feature>
<dbReference type="InterPro" id="IPR017441">
    <property type="entry name" value="Protein_kinase_ATP_BS"/>
</dbReference>
<evidence type="ECO:0000259" key="11">
    <source>
        <dbReference type="PROSITE" id="PS51285"/>
    </source>
</evidence>
<reference evidence="12" key="1">
    <citation type="submission" date="2015-11" db="EMBL/GenBank/DDBJ databases">
        <title>De novo transcriptome assembly of four potential Pierce s Disease insect vectors from Arizona vineyards.</title>
        <authorList>
            <person name="Tassone E.E."/>
        </authorList>
    </citation>
    <scope>NUCLEOTIDE SEQUENCE</scope>
</reference>
<keyword evidence="6 9" id="KW-0067">ATP-binding</keyword>
<dbReference type="GO" id="GO:0007476">
    <property type="term" value="P:imaginal disc-derived wing morphogenesis"/>
    <property type="evidence" value="ECO:0007669"/>
    <property type="project" value="UniProtKB-ARBA"/>
</dbReference>
<evidence type="ECO:0000313" key="12">
    <source>
        <dbReference type="EMBL" id="JAS72712.1"/>
    </source>
</evidence>
<dbReference type="InterPro" id="IPR000719">
    <property type="entry name" value="Prot_kinase_dom"/>
</dbReference>
<protein>
    <recommendedName>
        <fullName evidence="1">cAMP-dependent protein kinase</fullName>
        <ecNumber evidence="1">2.7.11.11</ecNumber>
    </recommendedName>
</protein>
<evidence type="ECO:0000256" key="6">
    <source>
        <dbReference type="ARBA" id="ARBA00022840"/>
    </source>
</evidence>
<proteinExistence type="predicted"/>
<dbReference type="PROSITE" id="PS51285">
    <property type="entry name" value="AGC_KINASE_CTER"/>
    <property type="match status" value="1"/>
</dbReference>
<accession>A0A1B6HDM2</accession>
<feature type="domain" description="AGC-kinase C-terminal" evidence="11">
    <location>
        <begin position="309"/>
        <end position="365"/>
    </location>
</feature>
<sequence>MKVMPLEETYNRRLPLYGALKIDSVEVFLEESKNTFEEMYNSVFPYVLELSNFKFHYLLGEGAFARVVLAEYKEFEGSFYAVKAISKRSLIKNNQVKTALNEKRILQSLNHPFVIRLEYFSKDHSFIYFVLPFICGGEMFTHLKIWQKFEENVARFYAAQVVLGMEYLHNLDLVFRDLKPENLLIDHYGYLKITDFGFTKKVLKRTYTFCGTPDYIAPEIISGKGYSKAVDWWALGVLIFEMAGGHPPFVSLDQMKKFTKIIKCQYLFPKEFGDEMKDLISKLLETDVTKRFGNLKRGVEDIKLHEWFKELNWLKLLNRRVASPYVPKDAETVSSTYFPHMKPKTSWKISAQDRFSKEWRTSSCT</sequence>
<gene>
    <name evidence="12" type="ORF">g.7463</name>
</gene>
<dbReference type="EC" id="2.7.11.11" evidence="1"/>
<dbReference type="GO" id="GO:0005524">
    <property type="term" value="F:ATP binding"/>
    <property type="evidence" value="ECO:0007669"/>
    <property type="project" value="UniProtKB-UniRule"/>
</dbReference>
<dbReference type="InterPro" id="IPR000961">
    <property type="entry name" value="AGC-kinase_C"/>
</dbReference>
<keyword evidence="5" id="KW-0418">Kinase</keyword>
<name>A0A1B6HDM2_9HEMI</name>
<comment type="catalytic activity">
    <reaction evidence="8">
        <text>L-seryl-[protein] + ATP = O-phospho-L-seryl-[protein] + ADP + H(+)</text>
        <dbReference type="Rhea" id="RHEA:17989"/>
        <dbReference type="Rhea" id="RHEA-COMP:9863"/>
        <dbReference type="Rhea" id="RHEA-COMP:11604"/>
        <dbReference type="ChEBI" id="CHEBI:15378"/>
        <dbReference type="ChEBI" id="CHEBI:29999"/>
        <dbReference type="ChEBI" id="CHEBI:30616"/>
        <dbReference type="ChEBI" id="CHEBI:83421"/>
        <dbReference type="ChEBI" id="CHEBI:456216"/>
        <dbReference type="EC" id="2.7.11.11"/>
    </reaction>
</comment>
<dbReference type="PROSITE" id="PS00107">
    <property type="entry name" value="PROTEIN_KINASE_ATP"/>
    <property type="match status" value="1"/>
</dbReference>
<dbReference type="GO" id="GO:0005952">
    <property type="term" value="C:cAMP-dependent protein kinase complex"/>
    <property type="evidence" value="ECO:0007669"/>
    <property type="project" value="TreeGrafter"/>
</dbReference>
<dbReference type="EMBL" id="GECU01034994">
    <property type="protein sequence ID" value="JAS72712.1"/>
    <property type="molecule type" value="Transcribed_RNA"/>
</dbReference>
<dbReference type="GO" id="GO:0005829">
    <property type="term" value="C:cytosol"/>
    <property type="evidence" value="ECO:0007669"/>
    <property type="project" value="TreeGrafter"/>
</dbReference>
<feature type="non-terminal residue" evidence="12">
    <location>
        <position position="365"/>
    </location>
</feature>
<dbReference type="Gene3D" id="1.10.510.10">
    <property type="entry name" value="Transferase(Phosphotransferase) domain 1"/>
    <property type="match status" value="1"/>
</dbReference>
<dbReference type="Pfam" id="PF00069">
    <property type="entry name" value="Pkinase"/>
    <property type="match status" value="1"/>
</dbReference>
<evidence type="ECO:0000256" key="8">
    <source>
        <dbReference type="ARBA" id="ARBA00047454"/>
    </source>
</evidence>
<dbReference type="Gene3D" id="3.30.200.20">
    <property type="entry name" value="Phosphorylase Kinase, domain 1"/>
    <property type="match status" value="1"/>
</dbReference>
<evidence type="ECO:0000259" key="10">
    <source>
        <dbReference type="PROSITE" id="PS50011"/>
    </source>
</evidence>
<dbReference type="SMART" id="SM00220">
    <property type="entry name" value="S_TKc"/>
    <property type="match status" value="1"/>
</dbReference>
<keyword evidence="4 9" id="KW-0547">Nucleotide-binding</keyword>
<evidence type="ECO:0000256" key="4">
    <source>
        <dbReference type="ARBA" id="ARBA00022741"/>
    </source>
</evidence>
<dbReference type="AlphaFoldDB" id="A0A1B6HDM2"/>
<feature type="binding site" evidence="9">
    <location>
        <position position="83"/>
    </location>
    <ligand>
        <name>ATP</name>
        <dbReference type="ChEBI" id="CHEBI:30616"/>
    </ligand>
</feature>
<dbReference type="PANTHER" id="PTHR24353:SF153">
    <property type="entry name" value="CAMP-DEPENDENT PROTEIN KINASE CATALYTIC SUBUNIT 1"/>
    <property type="match status" value="1"/>
</dbReference>
<dbReference type="GO" id="GO:0004691">
    <property type="term" value="F:cAMP-dependent protein kinase activity"/>
    <property type="evidence" value="ECO:0007669"/>
    <property type="project" value="UniProtKB-EC"/>
</dbReference>
<evidence type="ECO:0000256" key="5">
    <source>
        <dbReference type="ARBA" id="ARBA00022777"/>
    </source>
</evidence>
<dbReference type="PROSITE" id="PS50011">
    <property type="entry name" value="PROTEIN_KINASE_DOM"/>
    <property type="match status" value="1"/>
</dbReference>
<comment type="catalytic activity">
    <reaction evidence="7">
        <text>L-threonyl-[protein] + ATP = O-phospho-L-threonyl-[protein] + ADP + H(+)</text>
        <dbReference type="Rhea" id="RHEA:46608"/>
        <dbReference type="Rhea" id="RHEA-COMP:11060"/>
        <dbReference type="Rhea" id="RHEA-COMP:11605"/>
        <dbReference type="ChEBI" id="CHEBI:15378"/>
        <dbReference type="ChEBI" id="CHEBI:30013"/>
        <dbReference type="ChEBI" id="CHEBI:30616"/>
        <dbReference type="ChEBI" id="CHEBI:61977"/>
        <dbReference type="ChEBI" id="CHEBI:456216"/>
        <dbReference type="EC" id="2.7.11.11"/>
    </reaction>
</comment>
<dbReference type="InterPro" id="IPR011009">
    <property type="entry name" value="Kinase-like_dom_sf"/>
</dbReference>
<evidence type="ECO:0000256" key="7">
    <source>
        <dbReference type="ARBA" id="ARBA00047292"/>
    </source>
</evidence>